<dbReference type="CDD" id="cd05398">
    <property type="entry name" value="NT_ClassII-CCAase"/>
    <property type="match status" value="1"/>
</dbReference>
<keyword evidence="3" id="KW-0820">tRNA-binding</keyword>
<keyword evidence="14" id="KW-1185">Reference proteome</keyword>
<keyword evidence="5" id="KW-0819">tRNA processing</keyword>
<evidence type="ECO:0000256" key="9">
    <source>
        <dbReference type="ARBA" id="ARBA00022842"/>
    </source>
</evidence>
<proteinExistence type="inferred from homology"/>
<evidence type="ECO:0000313" key="13">
    <source>
        <dbReference type="EMBL" id="AFZ65931.1"/>
    </source>
</evidence>
<evidence type="ECO:0000256" key="2">
    <source>
        <dbReference type="ARBA" id="ARBA00007265"/>
    </source>
</evidence>
<keyword evidence="4 11" id="KW-0808">Transferase</keyword>
<dbReference type="eggNOG" id="COG0617">
    <property type="taxonomic scope" value="Bacteria"/>
</dbReference>
<evidence type="ECO:0000256" key="4">
    <source>
        <dbReference type="ARBA" id="ARBA00022679"/>
    </source>
</evidence>
<dbReference type="STRING" id="937777.Deipe_0330"/>
<dbReference type="Gene3D" id="3.30.460.10">
    <property type="entry name" value="Beta Polymerase, domain 2"/>
    <property type="match status" value="1"/>
</dbReference>
<keyword evidence="9" id="KW-0460">Magnesium</keyword>
<dbReference type="PATRIC" id="fig|937777.3.peg.340"/>
<comment type="similarity">
    <text evidence="2 11">Belongs to the tRNA nucleotidyltransferase/poly(A) polymerase family.</text>
</comment>
<evidence type="ECO:0000256" key="8">
    <source>
        <dbReference type="ARBA" id="ARBA00022741"/>
    </source>
</evidence>
<reference evidence="14" key="1">
    <citation type="submission" date="2012-03" db="EMBL/GenBank/DDBJ databases">
        <title>Complete sequence of chromosome of Deinococcus peraridilitoris DSM 19664.</title>
        <authorList>
            <person name="Lucas S."/>
            <person name="Copeland A."/>
            <person name="Lapidus A."/>
            <person name="Glavina del Rio T."/>
            <person name="Dalin E."/>
            <person name="Tice H."/>
            <person name="Bruce D."/>
            <person name="Goodwin L."/>
            <person name="Pitluck S."/>
            <person name="Peters L."/>
            <person name="Mikhailova N."/>
            <person name="Lu M."/>
            <person name="Kyrpides N."/>
            <person name="Mavromatis K."/>
            <person name="Ivanova N."/>
            <person name="Brettin T."/>
            <person name="Detter J.C."/>
            <person name="Han C."/>
            <person name="Larimer F."/>
            <person name="Land M."/>
            <person name="Hauser L."/>
            <person name="Markowitz V."/>
            <person name="Cheng J.-F."/>
            <person name="Hugenholtz P."/>
            <person name="Woyke T."/>
            <person name="Wu D."/>
            <person name="Pukall R."/>
            <person name="Steenblock K."/>
            <person name="Brambilla E."/>
            <person name="Klenk H.-P."/>
            <person name="Eisen J.A."/>
        </authorList>
    </citation>
    <scope>NUCLEOTIDE SEQUENCE [LARGE SCALE GENOMIC DNA]</scope>
    <source>
        <strain evidence="14">DSM 19664 / LMG 22246 / CIP 109416 / KR-200</strain>
    </source>
</reference>
<dbReference type="Proteomes" id="UP000010467">
    <property type="component" value="Chromosome"/>
</dbReference>
<dbReference type="PANTHER" id="PTHR47788:SF1">
    <property type="entry name" value="A-ADDING TRNA NUCLEOTIDYLTRANSFERASE"/>
    <property type="match status" value="1"/>
</dbReference>
<evidence type="ECO:0000313" key="14">
    <source>
        <dbReference type="Proteomes" id="UP000010467"/>
    </source>
</evidence>
<dbReference type="GO" id="GO:0000166">
    <property type="term" value="F:nucleotide binding"/>
    <property type="evidence" value="ECO:0007669"/>
    <property type="project" value="UniProtKB-KW"/>
</dbReference>
<evidence type="ECO:0000256" key="7">
    <source>
        <dbReference type="ARBA" id="ARBA00022723"/>
    </source>
</evidence>
<evidence type="ECO:0000256" key="5">
    <source>
        <dbReference type="ARBA" id="ARBA00022694"/>
    </source>
</evidence>
<dbReference type="SUPFAM" id="SSF81891">
    <property type="entry name" value="Poly A polymerase C-terminal region-like"/>
    <property type="match status" value="1"/>
</dbReference>
<keyword evidence="10 11" id="KW-0694">RNA-binding</keyword>
<organism evidence="13 14">
    <name type="scientific">Deinococcus peraridilitoris (strain DSM 19664 / LMG 22246 / CIP 109416 / KR-200)</name>
    <dbReference type="NCBI Taxonomy" id="937777"/>
    <lineage>
        <taxon>Bacteria</taxon>
        <taxon>Thermotogati</taxon>
        <taxon>Deinococcota</taxon>
        <taxon>Deinococci</taxon>
        <taxon>Deinococcales</taxon>
        <taxon>Deinococcaceae</taxon>
        <taxon>Deinococcus</taxon>
    </lineage>
</organism>
<dbReference type="RefSeq" id="WP_015234242.1">
    <property type="nucleotide sequence ID" value="NC_019793.1"/>
</dbReference>
<dbReference type="PANTHER" id="PTHR47788">
    <property type="entry name" value="POLYA POLYMERASE"/>
    <property type="match status" value="1"/>
</dbReference>
<dbReference type="OrthoDB" id="9805698at2"/>
<evidence type="ECO:0000256" key="10">
    <source>
        <dbReference type="ARBA" id="ARBA00022884"/>
    </source>
</evidence>
<dbReference type="GO" id="GO:0000049">
    <property type="term" value="F:tRNA binding"/>
    <property type="evidence" value="ECO:0007669"/>
    <property type="project" value="UniProtKB-KW"/>
</dbReference>
<name>K9ZWG9_DEIPD</name>
<dbReference type="InterPro" id="IPR052390">
    <property type="entry name" value="tRNA_nt/polyA_polymerase"/>
</dbReference>
<evidence type="ECO:0000259" key="12">
    <source>
        <dbReference type="Pfam" id="PF01743"/>
    </source>
</evidence>
<keyword evidence="6" id="KW-0548">Nucleotidyltransferase</keyword>
<dbReference type="InterPro" id="IPR002646">
    <property type="entry name" value="PolA_pol_head_dom"/>
</dbReference>
<dbReference type="Gene3D" id="1.10.3090.10">
    <property type="entry name" value="cca-adding enzyme, domain 2"/>
    <property type="match status" value="1"/>
</dbReference>
<dbReference type="AlphaFoldDB" id="K9ZWG9"/>
<dbReference type="Pfam" id="PF01743">
    <property type="entry name" value="PolyA_pol"/>
    <property type="match status" value="1"/>
</dbReference>
<dbReference type="InterPro" id="IPR043519">
    <property type="entry name" value="NT_sf"/>
</dbReference>
<evidence type="ECO:0000256" key="1">
    <source>
        <dbReference type="ARBA" id="ARBA00001946"/>
    </source>
</evidence>
<dbReference type="GO" id="GO:0046872">
    <property type="term" value="F:metal ion binding"/>
    <property type="evidence" value="ECO:0007669"/>
    <property type="project" value="UniProtKB-KW"/>
</dbReference>
<gene>
    <name evidence="13" type="ordered locus">Deipe_0330</name>
</gene>
<dbReference type="GO" id="GO:0016779">
    <property type="term" value="F:nucleotidyltransferase activity"/>
    <property type="evidence" value="ECO:0007669"/>
    <property type="project" value="UniProtKB-KW"/>
</dbReference>
<evidence type="ECO:0000256" key="11">
    <source>
        <dbReference type="RuleBase" id="RU003953"/>
    </source>
</evidence>
<dbReference type="EMBL" id="CP003382">
    <property type="protein sequence ID" value="AFZ65931.1"/>
    <property type="molecule type" value="Genomic_DNA"/>
</dbReference>
<protein>
    <submittedName>
        <fullName evidence="13">tRNA nucleotidyltransferase/poly(A) polymerase</fullName>
    </submittedName>
</protein>
<dbReference type="KEGG" id="dpd:Deipe_0330"/>
<feature type="domain" description="Poly A polymerase head" evidence="12">
    <location>
        <begin position="31"/>
        <end position="150"/>
    </location>
</feature>
<keyword evidence="8" id="KW-0547">Nucleotide-binding</keyword>
<sequence length="364" mass="39724">MNAERAWSALEQDRQLLSELAQQAFPARLAVVGGALRDALLGRPARELDIVLEGASVAEFARQSQLPFTYHPRYDNATLRLPDGRFIDLIRTRGERYPSPGAAPEVFPADLHTDLARRDFSVNAMALDLRGGELIDPLGGQRDLTHSALRPLHDRSFRDDPSRLARGARLAARLEFDLEASGRAQVPDALRYAPQTRRLCGELALCFQEPFPGKVFERLQTWGAEHLFGANATSSLLLLDERRASGNAVPASIYGAVWLALQPDPAEASRRYGLGEKALRLLARARSEGRFALHTPEDEVRRALQLPVPLPGLAGADLVALGVAPGPAVGQALRFLQGLREAGEVSSAEDERAALKAYLESARP</sequence>
<dbReference type="HOGENOM" id="CLU_015961_5_1_0"/>
<comment type="cofactor">
    <cofactor evidence="1">
        <name>Mg(2+)</name>
        <dbReference type="ChEBI" id="CHEBI:18420"/>
    </cofactor>
</comment>
<dbReference type="SUPFAM" id="SSF81301">
    <property type="entry name" value="Nucleotidyltransferase"/>
    <property type="match status" value="1"/>
</dbReference>
<keyword evidence="7" id="KW-0479">Metal-binding</keyword>
<evidence type="ECO:0000256" key="3">
    <source>
        <dbReference type="ARBA" id="ARBA00022555"/>
    </source>
</evidence>
<accession>K9ZWG9</accession>
<dbReference type="GO" id="GO:0008033">
    <property type="term" value="P:tRNA processing"/>
    <property type="evidence" value="ECO:0007669"/>
    <property type="project" value="UniProtKB-KW"/>
</dbReference>
<evidence type="ECO:0000256" key="6">
    <source>
        <dbReference type="ARBA" id="ARBA00022695"/>
    </source>
</evidence>